<evidence type="ECO:0000256" key="5">
    <source>
        <dbReference type="ARBA" id="ARBA00022793"/>
    </source>
</evidence>
<reference evidence="9" key="1">
    <citation type="journal article" date="2019" name="Int. J. Syst. Evol. Microbiol.">
        <title>The Global Catalogue of Microorganisms (GCM) 10K type strain sequencing project: providing services to taxonomists for standard genome sequencing and annotation.</title>
        <authorList>
            <consortium name="The Broad Institute Genomics Platform"/>
            <consortium name="The Broad Institute Genome Sequencing Center for Infectious Disease"/>
            <person name="Wu L."/>
            <person name="Ma J."/>
        </authorList>
    </citation>
    <scope>NUCLEOTIDE SEQUENCE [LARGE SCALE GENOMIC DNA]</scope>
    <source>
        <strain evidence="9">CGMCC 4.7643</strain>
    </source>
</reference>
<dbReference type="Proteomes" id="UP001597419">
    <property type="component" value="Unassembled WGS sequence"/>
</dbReference>
<dbReference type="InterPro" id="IPR018020">
    <property type="entry name" value="OHCU_decarboxylase"/>
</dbReference>
<dbReference type="EC" id="4.1.1.97" evidence="3"/>
<keyword evidence="4" id="KW-0659">Purine metabolism</keyword>
<dbReference type="SUPFAM" id="SSF158694">
    <property type="entry name" value="UraD-Like"/>
    <property type="match status" value="1"/>
</dbReference>
<comment type="caution">
    <text evidence="8">The sequence shown here is derived from an EMBL/GenBank/DDBJ whole genome shotgun (WGS) entry which is preliminary data.</text>
</comment>
<evidence type="ECO:0000256" key="1">
    <source>
        <dbReference type="ARBA" id="ARBA00001163"/>
    </source>
</evidence>
<dbReference type="GO" id="GO:0051997">
    <property type="term" value="F:2-oxo-4-hydroxy-4-carboxy-5-ureidoimidazoline decarboxylase activity"/>
    <property type="evidence" value="ECO:0007669"/>
    <property type="project" value="UniProtKB-EC"/>
</dbReference>
<dbReference type="EMBL" id="JBHUKU010000007">
    <property type="protein sequence ID" value="MFD2459782.1"/>
    <property type="molecule type" value="Genomic_DNA"/>
</dbReference>
<comment type="catalytic activity">
    <reaction evidence="1">
        <text>5-hydroxy-2-oxo-4-ureido-2,5-dihydro-1H-imidazole-5-carboxylate + H(+) = (S)-allantoin + CO2</text>
        <dbReference type="Rhea" id="RHEA:26301"/>
        <dbReference type="ChEBI" id="CHEBI:15378"/>
        <dbReference type="ChEBI" id="CHEBI:15678"/>
        <dbReference type="ChEBI" id="CHEBI:16526"/>
        <dbReference type="ChEBI" id="CHEBI:58639"/>
        <dbReference type="EC" id="4.1.1.97"/>
    </reaction>
</comment>
<evidence type="ECO:0000256" key="3">
    <source>
        <dbReference type="ARBA" id="ARBA00012257"/>
    </source>
</evidence>
<feature type="domain" description="Oxo-4-hydroxy-4-carboxy-5-ureidoimidazoline decarboxylase" evidence="7">
    <location>
        <begin position="18"/>
        <end position="169"/>
    </location>
</feature>
<dbReference type="InterPro" id="IPR036778">
    <property type="entry name" value="OHCU_decarboxylase_sf"/>
</dbReference>
<comment type="pathway">
    <text evidence="2">Purine metabolism; urate degradation; (S)-allantoin from urate: step 3/3.</text>
</comment>
<protein>
    <recommendedName>
        <fullName evidence="3">2-oxo-4-hydroxy-4-carboxy-5-ureidoimidazoline decarboxylase</fullName>
        <ecNumber evidence="3">4.1.1.97</ecNumber>
    </recommendedName>
</protein>
<gene>
    <name evidence="8" type="primary">uraD</name>
    <name evidence="8" type="ORF">ACFSYJ_14295</name>
</gene>
<dbReference type="NCBIfam" id="TIGR03180">
    <property type="entry name" value="UraD_2"/>
    <property type="match status" value="1"/>
</dbReference>
<dbReference type="NCBIfam" id="NF010372">
    <property type="entry name" value="PRK13798.1"/>
    <property type="match status" value="1"/>
</dbReference>
<evidence type="ECO:0000256" key="2">
    <source>
        <dbReference type="ARBA" id="ARBA00004754"/>
    </source>
</evidence>
<evidence type="ECO:0000259" key="7">
    <source>
        <dbReference type="Pfam" id="PF09349"/>
    </source>
</evidence>
<keyword evidence="5" id="KW-0210">Decarboxylase</keyword>
<dbReference type="Gene3D" id="1.10.3330.10">
    <property type="entry name" value="Oxo-4-hydroxy-4-carboxy-5-ureidoimidazoline decarboxylase"/>
    <property type="match status" value="1"/>
</dbReference>
<evidence type="ECO:0000256" key="4">
    <source>
        <dbReference type="ARBA" id="ARBA00022631"/>
    </source>
</evidence>
<dbReference type="InterPro" id="IPR017595">
    <property type="entry name" value="OHCU_decarboxylase-2"/>
</dbReference>
<organism evidence="8 9">
    <name type="scientific">Amycolatopsis samaneae</name>
    <dbReference type="NCBI Taxonomy" id="664691"/>
    <lineage>
        <taxon>Bacteria</taxon>
        <taxon>Bacillati</taxon>
        <taxon>Actinomycetota</taxon>
        <taxon>Actinomycetes</taxon>
        <taxon>Pseudonocardiales</taxon>
        <taxon>Pseudonocardiaceae</taxon>
        <taxon>Amycolatopsis</taxon>
    </lineage>
</organism>
<dbReference type="RefSeq" id="WP_345403140.1">
    <property type="nucleotide sequence ID" value="NZ_BAABHG010000014.1"/>
</dbReference>
<name>A0ABW5GFF1_9PSEU</name>
<dbReference type="PANTHER" id="PTHR43466">
    <property type="entry name" value="2-OXO-4-HYDROXY-4-CARBOXY-5-UREIDOIMIDAZOLINE DECARBOXYLASE-RELATED"/>
    <property type="match status" value="1"/>
</dbReference>
<accession>A0ABW5GFF1</accession>
<evidence type="ECO:0000313" key="8">
    <source>
        <dbReference type="EMBL" id="MFD2459782.1"/>
    </source>
</evidence>
<evidence type="ECO:0000313" key="9">
    <source>
        <dbReference type="Proteomes" id="UP001597419"/>
    </source>
</evidence>
<dbReference type="Pfam" id="PF09349">
    <property type="entry name" value="OHCU_decarbox"/>
    <property type="match status" value="1"/>
</dbReference>
<dbReference type="PANTHER" id="PTHR43466:SF1">
    <property type="entry name" value="2-OXO-4-HYDROXY-4-CARBOXY-5-UREIDOIMIDAZOLINE DECARBOXYLASE-RELATED"/>
    <property type="match status" value="1"/>
</dbReference>
<keyword evidence="6 8" id="KW-0456">Lyase</keyword>
<evidence type="ECO:0000256" key="6">
    <source>
        <dbReference type="ARBA" id="ARBA00023239"/>
    </source>
</evidence>
<sequence length="173" mass="18559">MNDVRPGDTREALASFHALPGDEAERELLACCASPVWAAALAAGRPYPGLDAVLSASDAALAALGWAEIEKALSAHPRIGERATGAGREAAWSAREQSAASADATARAELAEANAAYERVFDRVFLICANGLPAAEILTRLRARLGNDERTERAVVREELRAIVRLRLERWLS</sequence>
<keyword evidence="9" id="KW-1185">Reference proteome</keyword>
<proteinExistence type="predicted"/>